<comment type="similarity">
    <text evidence="5">Belongs to the creatininase superfamily.</text>
</comment>
<reference evidence="7" key="1">
    <citation type="submission" date="2020-06" db="EMBL/GenBank/DDBJ databases">
        <title>Legume-microbial interactions unlock mineral nutrients during tropical forest succession.</title>
        <authorList>
            <person name="Epihov D.Z."/>
        </authorList>
    </citation>
    <scope>NUCLEOTIDE SEQUENCE [LARGE SCALE GENOMIC DNA]</scope>
    <source>
        <strain evidence="7">Pan2503</strain>
    </source>
</reference>
<keyword evidence="3" id="KW-0378">Hydrolase</keyword>
<dbReference type="GO" id="GO:0009231">
    <property type="term" value="P:riboflavin biosynthetic process"/>
    <property type="evidence" value="ECO:0007669"/>
    <property type="project" value="TreeGrafter"/>
</dbReference>
<comment type="cofactor">
    <cofactor evidence="1">
        <name>Zn(2+)</name>
        <dbReference type="ChEBI" id="CHEBI:29105"/>
    </cofactor>
</comment>
<dbReference type="PANTHER" id="PTHR35005">
    <property type="entry name" value="3-DEHYDRO-SCYLLO-INOSOSE HYDROLASE"/>
    <property type="match status" value="1"/>
</dbReference>
<keyword evidence="8" id="KW-1185">Reference proteome</keyword>
<dbReference type="Gene3D" id="3.40.50.10310">
    <property type="entry name" value="Creatininase"/>
    <property type="match status" value="1"/>
</dbReference>
<dbReference type="GO" id="GO:0016811">
    <property type="term" value="F:hydrolase activity, acting on carbon-nitrogen (but not peptide) bonds, in linear amides"/>
    <property type="evidence" value="ECO:0007669"/>
    <property type="project" value="TreeGrafter"/>
</dbReference>
<evidence type="ECO:0000256" key="1">
    <source>
        <dbReference type="ARBA" id="ARBA00001947"/>
    </source>
</evidence>
<dbReference type="EMBL" id="JACDQQ010000848">
    <property type="protein sequence ID" value="MBA0085068.1"/>
    <property type="molecule type" value="Genomic_DNA"/>
</dbReference>
<dbReference type="InterPro" id="IPR024087">
    <property type="entry name" value="Creatininase-like_sf"/>
</dbReference>
<dbReference type="GO" id="GO:0046872">
    <property type="term" value="F:metal ion binding"/>
    <property type="evidence" value="ECO:0007669"/>
    <property type="project" value="UniProtKB-KW"/>
</dbReference>
<evidence type="ECO:0000256" key="4">
    <source>
        <dbReference type="ARBA" id="ARBA00022833"/>
    </source>
</evidence>
<keyword evidence="2" id="KW-0479">Metal-binding</keyword>
<evidence type="ECO:0000256" key="2">
    <source>
        <dbReference type="ARBA" id="ARBA00022723"/>
    </source>
</evidence>
<evidence type="ECO:0000313" key="8">
    <source>
        <dbReference type="Proteomes" id="UP000567293"/>
    </source>
</evidence>
<dbReference type="AlphaFoldDB" id="A0A7V8NPG7"/>
<evidence type="ECO:0000256" key="5">
    <source>
        <dbReference type="ARBA" id="ARBA00024029"/>
    </source>
</evidence>
<keyword evidence="4" id="KW-0862">Zinc</keyword>
<name>A0A7V8NPG7_9BACT</name>
<dbReference type="PANTHER" id="PTHR35005:SF1">
    <property type="entry name" value="2-AMINO-5-FORMYLAMINO-6-RIBOSYLAMINOPYRIMIDIN-4(3H)-ONE 5'-MONOPHOSPHATE DEFORMYLASE"/>
    <property type="match status" value="1"/>
</dbReference>
<gene>
    <name evidence="7" type="ORF">HRJ53_08730</name>
</gene>
<dbReference type="Pfam" id="PF02633">
    <property type="entry name" value="Creatininase"/>
    <property type="match status" value="1"/>
</dbReference>
<evidence type="ECO:0000256" key="6">
    <source>
        <dbReference type="SAM" id="SignalP"/>
    </source>
</evidence>
<organism evidence="7 8">
    <name type="scientific">Candidatus Acidiferrum panamense</name>
    <dbReference type="NCBI Taxonomy" id="2741543"/>
    <lineage>
        <taxon>Bacteria</taxon>
        <taxon>Pseudomonadati</taxon>
        <taxon>Acidobacteriota</taxon>
        <taxon>Terriglobia</taxon>
        <taxon>Candidatus Acidiferrales</taxon>
        <taxon>Candidatus Acidiferrum</taxon>
    </lineage>
</organism>
<evidence type="ECO:0000313" key="7">
    <source>
        <dbReference type="EMBL" id="MBA0085068.1"/>
    </source>
</evidence>
<feature type="chain" id="PRO_5031556510" evidence="6">
    <location>
        <begin position="20"/>
        <end position="272"/>
    </location>
</feature>
<accession>A0A7V8NPG7</accession>
<proteinExistence type="inferred from homology"/>
<keyword evidence="6" id="KW-0732">Signal</keyword>
<sequence>MIRKLAFLLALAIPFSTHAQQLSTRAMDDLNWKEFQRLVPAQIKTVIVTVGTLEAHGFVNNGADNTVPVAIANAIASDVDALIAPHIPYGVTDILAPYPGSLHIPEDAFRIYVRAVLVGLVNNGFRNIVILNGHGPQVPVLQQLANEISLQYKVNTLLINWWILANDITRQFFGEDGGHATNDETAMVQAANPKLVHWELFTGVDMATSLPKPGDGWSATPFPSSILLYTEGQGLPKDRSQAKAEEYFRKVVARVRALILDTLRKWQLAGFK</sequence>
<dbReference type="Proteomes" id="UP000567293">
    <property type="component" value="Unassembled WGS sequence"/>
</dbReference>
<dbReference type="InterPro" id="IPR003785">
    <property type="entry name" value="Creatininase/forma_Hydrolase"/>
</dbReference>
<dbReference type="SUPFAM" id="SSF102215">
    <property type="entry name" value="Creatininase"/>
    <property type="match status" value="1"/>
</dbReference>
<comment type="caution">
    <text evidence="7">The sequence shown here is derived from an EMBL/GenBank/DDBJ whole genome shotgun (WGS) entry which is preliminary data.</text>
</comment>
<protein>
    <submittedName>
        <fullName evidence="7">Creatininase family protein</fullName>
    </submittedName>
</protein>
<feature type="signal peptide" evidence="6">
    <location>
        <begin position="1"/>
        <end position="19"/>
    </location>
</feature>
<evidence type="ECO:0000256" key="3">
    <source>
        <dbReference type="ARBA" id="ARBA00022801"/>
    </source>
</evidence>